<dbReference type="EMBL" id="BAAAYX010000013">
    <property type="protein sequence ID" value="GAA3709459.1"/>
    <property type="molecule type" value="Genomic_DNA"/>
</dbReference>
<proteinExistence type="predicted"/>
<name>A0ABP7DUZ1_9ACTN</name>
<organism evidence="1 2">
    <name type="scientific">Microlunatus aurantiacus</name>
    <dbReference type="NCBI Taxonomy" id="446786"/>
    <lineage>
        <taxon>Bacteria</taxon>
        <taxon>Bacillati</taxon>
        <taxon>Actinomycetota</taxon>
        <taxon>Actinomycetes</taxon>
        <taxon>Propionibacteriales</taxon>
        <taxon>Propionibacteriaceae</taxon>
        <taxon>Microlunatus</taxon>
    </lineage>
</organism>
<evidence type="ECO:0000313" key="2">
    <source>
        <dbReference type="Proteomes" id="UP001500051"/>
    </source>
</evidence>
<reference evidence="2" key="1">
    <citation type="journal article" date="2019" name="Int. J. Syst. Evol. Microbiol.">
        <title>The Global Catalogue of Microorganisms (GCM) 10K type strain sequencing project: providing services to taxonomists for standard genome sequencing and annotation.</title>
        <authorList>
            <consortium name="The Broad Institute Genomics Platform"/>
            <consortium name="The Broad Institute Genome Sequencing Center for Infectious Disease"/>
            <person name="Wu L."/>
            <person name="Ma J."/>
        </authorList>
    </citation>
    <scope>NUCLEOTIDE SEQUENCE [LARGE SCALE GENOMIC DNA]</scope>
    <source>
        <strain evidence="2">JCM 16548</strain>
    </source>
</reference>
<sequence>MDLQPRAPTGWHVWVTGNGGYGAPTPGVVVQWQYLPVHNATATGWAALVVHVPFEGAVAMEWVPAERIEPIVDPAPQER</sequence>
<dbReference type="RefSeq" id="WP_344813165.1">
    <property type="nucleotide sequence ID" value="NZ_BAAAYX010000013.1"/>
</dbReference>
<accession>A0ABP7DUZ1</accession>
<protein>
    <submittedName>
        <fullName evidence="1">Uncharacterized protein</fullName>
    </submittedName>
</protein>
<dbReference type="Proteomes" id="UP001500051">
    <property type="component" value="Unassembled WGS sequence"/>
</dbReference>
<keyword evidence="2" id="KW-1185">Reference proteome</keyword>
<evidence type="ECO:0000313" key="1">
    <source>
        <dbReference type="EMBL" id="GAA3709459.1"/>
    </source>
</evidence>
<comment type="caution">
    <text evidence="1">The sequence shown here is derived from an EMBL/GenBank/DDBJ whole genome shotgun (WGS) entry which is preliminary data.</text>
</comment>
<gene>
    <name evidence="1" type="ORF">GCM10022204_29660</name>
</gene>